<accession>A0A8S9YH77</accession>
<organism evidence="2 3">
    <name type="scientific">Paragonimus skrjabini miyazakii</name>
    <dbReference type="NCBI Taxonomy" id="59628"/>
    <lineage>
        <taxon>Eukaryota</taxon>
        <taxon>Metazoa</taxon>
        <taxon>Spiralia</taxon>
        <taxon>Lophotrochozoa</taxon>
        <taxon>Platyhelminthes</taxon>
        <taxon>Trematoda</taxon>
        <taxon>Digenea</taxon>
        <taxon>Plagiorchiida</taxon>
        <taxon>Troglotremata</taxon>
        <taxon>Troglotrematidae</taxon>
        <taxon>Paragonimus</taxon>
    </lineage>
</organism>
<evidence type="ECO:0000256" key="1">
    <source>
        <dbReference type="SAM" id="MobiDB-lite"/>
    </source>
</evidence>
<name>A0A8S9YH77_9TREM</name>
<dbReference type="OrthoDB" id="6246380at2759"/>
<keyword evidence="3" id="KW-1185">Reference proteome</keyword>
<reference evidence="2" key="1">
    <citation type="submission" date="2019-07" db="EMBL/GenBank/DDBJ databases">
        <title>Annotation for the trematode Paragonimus miyazaki's.</title>
        <authorList>
            <person name="Choi Y.-J."/>
        </authorList>
    </citation>
    <scope>NUCLEOTIDE SEQUENCE</scope>
    <source>
        <strain evidence="2">Japan</strain>
    </source>
</reference>
<comment type="caution">
    <text evidence="2">The sequence shown here is derived from an EMBL/GenBank/DDBJ whole genome shotgun (WGS) entry which is preliminary data.</text>
</comment>
<feature type="compositionally biased region" description="Low complexity" evidence="1">
    <location>
        <begin position="484"/>
        <end position="497"/>
    </location>
</feature>
<dbReference type="EMBL" id="JTDE01005600">
    <property type="protein sequence ID" value="KAF7248439.1"/>
    <property type="molecule type" value="Genomic_DNA"/>
</dbReference>
<dbReference type="Proteomes" id="UP000822476">
    <property type="component" value="Unassembled WGS sequence"/>
</dbReference>
<feature type="compositionally biased region" description="Basic and acidic residues" evidence="1">
    <location>
        <begin position="463"/>
        <end position="480"/>
    </location>
</feature>
<evidence type="ECO:0000313" key="2">
    <source>
        <dbReference type="EMBL" id="KAF7248439.1"/>
    </source>
</evidence>
<sequence length="776" mass="86321">MEVDLPAHTPHTGPQRNSKPILNEEGKTLEETCGPLPKSVLAHLNSLSDRIMEIQEMCIRAASECWRSGKTLGLAHPLQLSLSDVDDLYSLSSLTTDLVQSVRSQLDDVVQNVLLNSHYGLRNGHLWASFFTRDLEKAIRSTIQHCTNMIEQRCGSAAYIQLGRVYAWARAQKTSTLDEEEEKEEPAQNMDHLRARLRRRLSRLVWLSRAGKRRARSHPLLLSLRHELLRIRTRATGRLLSDRTAAMGPTPLGSFLTSHSSLHEEDSDTSLRQVVPSSFYPAFEQLIEKVTDLVLQLPSQIPGISVTDDFRFRSDRKQCWRALISRTVLEFYTHSDVDEGMLDIHPFSAEEKADSLESEPDELEQQNPDSTVQKPISQLNPALVQAALDRFDHHSHANRKRAMPTSMDTYEDDRLASDKLTDSVPTVVSGQGEDILEAIRRPVVPAVKTITDLELNETGNDSNSKEPAKELTKPIDKEFPVADPPSVVTAAVVVPDSPRAESAVSSKREPRRSLRTRRSRTPSENSFSEGEVLSDSEEERADSVEQMEDKVEEIGERINADIEEEEAEALIRMVNEQLRDATPASDIDLTELEIMDEWAPPSSSMLVAPRTENDDPNEAAMEIKESDESCALSETLQSQIEETLREALEACGKHLEELVVKNLPPDSVARKQTALDTNTAPSVTISKETEASIERTASAFKEHVTSVLANLLHAVPVLANTNATVVKKDVPNSQSAAPTTRAVVTGRRGDGLLGMLRAYQQDVVKRMNTTVTGTES</sequence>
<proteinExistence type="predicted"/>
<protein>
    <submittedName>
        <fullName evidence="2">Uncharacterized protein</fullName>
    </submittedName>
</protein>
<dbReference type="AlphaFoldDB" id="A0A8S9YH77"/>
<feature type="compositionally biased region" description="Polar residues" evidence="1">
    <location>
        <begin position="365"/>
        <end position="374"/>
    </location>
</feature>
<evidence type="ECO:0000313" key="3">
    <source>
        <dbReference type="Proteomes" id="UP000822476"/>
    </source>
</evidence>
<feature type="region of interest" description="Disordered" evidence="1">
    <location>
        <begin position="1"/>
        <end position="21"/>
    </location>
</feature>
<gene>
    <name evidence="2" type="ORF">EG68_09521</name>
</gene>
<feature type="region of interest" description="Disordered" evidence="1">
    <location>
        <begin position="455"/>
        <end position="548"/>
    </location>
</feature>
<feature type="region of interest" description="Disordered" evidence="1">
    <location>
        <begin position="351"/>
        <end position="374"/>
    </location>
</feature>